<dbReference type="OrthoDB" id="2678828at2"/>
<sequence>MNARRVFILGTMIVTMSFAGTAWGKSAITPIPMPKWSIVDLENSSENEDDEFLSALNQSSEEEVADKLYRGHSLRSIAQSNGGDYDKVIALQIRQLQAQLDERLASGSISSEQHSLQSMEITQLITDSANKAYISSDFKL</sequence>
<feature type="signal peptide" evidence="1">
    <location>
        <begin position="1"/>
        <end position="22"/>
    </location>
</feature>
<protein>
    <submittedName>
        <fullName evidence="2">Uncharacterized protein</fullName>
    </submittedName>
</protein>
<dbReference type="Proteomes" id="UP000509327">
    <property type="component" value="Chromosome"/>
</dbReference>
<reference evidence="2 4" key="1">
    <citation type="submission" date="2018-06" db="EMBL/GenBank/DDBJ databases">
        <title>Genomic Encyclopedia of Type Strains, Phase III (KMG-III): the genomes of soil and plant-associated and newly described type strains.</title>
        <authorList>
            <person name="Whitman W."/>
        </authorList>
    </citation>
    <scope>NUCLEOTIDE SEQUENCE [LARGE SCALE GENOMIC DNA]</scope>
    <source>
        <strain evidence="2 4">CECT 7022</strain>
    </source>
</reference>
<evidence type="ECO:0000313" key="4">
    <source>
        <dbReference type="Proteomes" id="UP000247790"/>
    </source>
</evidence>
<accession>A0A2V4W1W2</accession>
<organism evidence="2 4">
    <name type="scientific">Paenibacillus barcinonensis</name>
    <dbReference type="NCBI Taxonomy" id="198119"/>
    <lineage>
        <taxon>Bacteria</taxon>
        <taxon>Bacillati</taxon>
        <taxon>Bacillota</taxon>
        <taxon>Bacilli</taxon>
        <taxon>Bacillales</taxon>
        <taxon>Paenibacillaceae</taxon>
        <taxon>Paenibacillus</taxon>
    </lineage>
</organism>
<gene>
    <name evidence="2" type="ORF">DFQ00_101329</name>
    <name evidence="3" type="ORF">HUB98_27000</name>
</gene>
<dbReference type="Proteomes" id="UP000247790">
    <property type="component" value="Unassembled WGS sequence"/>
</dbReference>
<evidence type="ECO:0000313" key="5">
    <source>
        <dbReference type="Proteomes" id="UP000509327"/>
    </source>
</evidence>
<feature type="chain" id="PRO_5039654109" evidence="1">
    <location>
        <begin position="23"/>
        <end position="140"/>
    </location>
</feature>
<evidence type="ECO:0000313" key="2">
    <source>
        <dbReference type="EMBL" id="PYE52393.1"/>
    </source>
</evidence>
<dbReference type="AlphaFoldDB" id="A0A2V4W1W2"/>
<dbReference type="EMBL" id="QJSW01000001">
    <property type="protein sequence ID" value="PYE52393.1"/>
    <property type="molecule type" value="Genomic_DNA"/>
</dbReference>
<keyword evidence="1" id="KW-0732">Signal</keyword>
<dbReference type="EMBL" id="CP054614">
    <property type="protein sequence ID" value="QKS59495.1"/>
    <property type="molecule type" value="Genomic_DNA"/>
</dbReference>
<evidence type="ECO:0000313" key="3">
    <source>
        <dbReference type="EMBL" id="QKS59495.1"/>
    </source>
</evidence>
<evidence type="ECO:0000256" key="1">
    <source>
        <dbReference type="SAM" id="SignalP"/>
    </source>
</evidence>
<reference evidence="3 5" key="2">
    <citation type="submission" date="2020-06" db="EMBL/GenBank/DDBJ databases">
        <title>Complete genome of Paenibacillus barcinonensis KACC11450.</title>
        <authorList>
            <person name="Kim M."/>
            <person name="Park Y.-J."/>
            <person name="Shin J.-H."/>
        </authorList>
    </citation>
    <scope>NUCLEOTIDE SEQUENCE [LARGE SCALE GENOMIC DNA]</scope>
    <source>
        <strain evidence="3 5">KACC11450</strain>
    </source>
</reference>
<dbReference type="RefSeq" id="WP_110893481.1">
    <property type="nucleotide sequence ID" value="NZ_CP054614.1"/>
</dbReference>
<proteinExistence type="predicted"/>
<keyword evidence="5" id="KW-1185">Reference proteome</keyword>
<name>A0A2V4W1W2_PAEBA</name>